<gene>
    <name evidence="4" type="ORF">UJA718_LOCUS45706</name>
</gene>
<organism evidence="4 5">
    <name type="scientific">Rotaria socialis</name>
    <dbReference type="NCBI Taxonomy" id="392032"/>
    <lineage>
        <taxon>Eukaryota</taxon>
        <taxon>Metazoa</taxon>
        <taxon>Spiralia</taxon>
        <taxon>Gnathifera</taxon>
        <taxon>Rotifera</taxon>
        <taxon>Eurotatoria</taxon>
        <taxon>Bdelloidea</taxon>
        <taxon>Philodinida</taxon>
        <taxon>Philodinidae</taxon>
        <taxon>Rotaria</taxon>
    </lineage>
</organism>
<comment type="caution">
    <text evidence="4">The sequence shown here is derived from an EMBL/GenBank/DDBJ whole genome shotgun (WGS) entry which is preliminary data.</text>
</comment>
<dbReference type="AlphaFoldDB" id="A0A821VDV3"/>
<evidence type="ECO:0000256" key="2">
    <source>
        <dbReference type="ARBA" id="ARBA00022786"/>
    </source>
</evidence>
<name>A0A821VDV3_9BILA</name>
<evidence type="ECO:0000256" key="1">
    <source>
        <dbReference type="ARBA" id="ARBA00022679"/>
    </source>
</evidence>
<sequence length="58" mass="7028">MFRMMKCKKQIIVEKIIIGVSHRSYNDQLFPQAVEVLQRINYPPERIAEFQKLHERVK</sequence>
<feature type="domain" description="Ubiquitin conjugation factor E4 core" evidence="3">
    <location>
        <begin position="22"/>
        <end position="58"/>
    </location>
</feature>
<protein>
    <recommendedName>
        <fullName evidence="3">Ubiquitin conjugation factor E4 core domain-containing protein</fullName>
    </recommendedName>
</protein>
<keyword evidence="2" id="KW-0833">Ubl conjugation pathway</keyword>
<evidence type="ECO:0000259" key="3">
    <source>
        <dbReference type="Pfam" id="PF10408"/>
    </source>
</evidence>
<accession>A0A821VDV3</accession>
<dbReference type="InterPro" id="IPR019474">
    <property type="entry name" value="Ub_conjug_fac_E4_core"/>
</dbReference>
<evidence type="ECO:0000313" key="5">
    <source>
        <dbReference type="Proteomes" id="UP000663873"/>
    </source>
</evidence>
<keyword evidence="1" id="KW-0808">Transferase</keyword>
<dbReference type="EMBL" id="CAJOBP010077989">
    <property type="protein sequence ID" value="CAF4905103.1"/>
    <property type="molecule type" value="Genomic_DNA"/>
</dbReference>
<proteinExistence type="predicted"/>
<feature type="non-terminal residue" evidence="4">
    <location>
        <position position="58"/>
    </location>
</feature>
<keyword evidence="5" id="KW-1185">Reference proteome</keyword>
<reference evidence="4" key="1">
    <citation type="submission" date="2021-02" db="EMBL/GenBank/DDBJ databases">
        <authorList>
            <person name="Nowell W R."/>
        </authorList>
    </citation>
    <scope>NUCLEOTIDE SEQUENCE</scope>
</reference>
<dbReference type="Proteomes" id="UP000663873">
    <property type="component" value="Unassembled WGS sequence"/>
</dbReference>
<evidence type="ECO:0000313" key="4">
    <source>
        <dbReference type="EMBL" id="CAF4905103.1"/>
    </source>
</evidence>
<dbReference type="Pfam" id="PF10408">
    <property type="entry name" value="Ufd2P_core"/>
    <property type="match status" value="1"/>
</dbReference>